<reference evidence="3 4" key="1">
    <citation type="submission" date="2018-10" db="EMBL/GenBank/DDBJ databases">
        <title>Isolation, diversity and antifungal activity of actinobacteria from wheat.</title>
        <authorList>
            <person name="Han C."/>
        </authorList>
    </citation>
    <scope>NUCLEOTIDE SEQUENCE [LARGE SCALE GENOMIC DNA]</scope>
    <source>
        <strain evidence="3 4">NEAU-YY56</strain>
    </source>
</reference>
<feature type="region of interest" description="Disordered" evidence="1">
    <location>
        <begin position="1"/>
        <end position="36"/>
    </location>
</feature>
<feature type="domain" description="NERD" evidence="2">
    <location>
        <begin position="94"/>
        <end position="208"/>
    </location>
</feature>
<sequence>MAVPRTGPATGTEDRLLRSDDAGSNRPRAGPDRRTFRTVDDSRTTLTVAEEDLVLRRPGQAAREQALALRRAAPVRTALARLLRVHTDERAWRIGADGEVKVAARLARLVAKDPRWHVLHAVPVGAGDSDIDHVVIGPAGVLTLNTKHHPGGRVWVAGRTLMVNGQKRPYLRNSAHESARAARLLTTVCGEPVPVTGVVVLVAARSITFRSGPEDAQVVGRRALVPWLLRLPEVMDEAAVARVLAAARVPSTWRG</sequence>
<keyword evidence="4" id="KW-1185">Reference proteome</keyword>
<gene>
    <name evidence="3" type="ORF">EBM89_10370</name>
</gene>
<dbReference type="InterPro" id="IPR011528">
    <property type="entry name" value="NERD"/>
</dbReference>
<evidence type="ECO:0000256" key="1">
    <source>
        <dbReference type="SAM" id="MobiDB-lite"/>
    </source>
</evidence>
<evidence type="ECO:0000313" key="3">
    <source>
        <dbReference type="EMBL" id="RMI09439.1"/>
    </source>
</evidence>
<feature type="compositionally biased region" description="Basic and acidic residues" evidence="1">
    <location>
        <begin position="12"/>
        <end position="36"/>
    </location>
</feature>
<organism evidence="3 4">
    <name type="scientific">Cellulomonas triticagri</name>
    <dbReference type="NCBI Taxonomy" id="2483352"/>
    <lineage>
        <taxon>Bacteria</taxon>
        <taxon>Bacillati</taxon>
        <taxon>Actinomycetota</taxon>
        <taxon>Actinomycetes</taxon>
        <taxon>Micrococcales</taxon>
        <taxon>Cellulomonadaceae</taxon>
        <taxon>Cellulomonas</taxon>
    </lineage>
</organism>
<evidence type="ECO:0000259" key="2">
    <source>
        <dbReference type="PROSITE" id="PS50965"/>
    </source>
</evidence>
<comment type="caution">
    <text evidence="3">The sequence shown here is derived from an EMBL/GenBank/DDBJ whole genome shotgun (WGS) entry which is preliminary data.</text>
</comment>
<dbReference type="EMBL" id="RFFI01000049">
    <property type="protein sequence ID" value="RMI09439.1"/>
    <property type="molecule type" value="Genomic_DNA"/>
</dbReference>
<evidence type="ECO:0000313" key="4">
    <source>
        <dbReference type="Proteomes" id="UP000269289"/>
    </source>
</evidence>
<name>A0A3M2J7Q4_9CELL</name>
<accession>A0A3M2J7Q4</accession>
<dbReference type="Proteomes" id="UP000269289">
    <property type="component" value="Unassembled WGS sequence"/>
</dbReference>
<dbReference type="Pfam" id="PF08378">
    <property type="entry name" value="NERD"/>
    <property type="match status" value="1"/>
</dbReference>
<protein>
    <submittedName>
        <fullName evidence="3">NERD domain-containing protein</fullName>
    </submittedName>
</protein>
<dbReference type="PROSITE" id="PS50965">
    <property type="entry name" value="NERD"/>
    <property type="match status" value="1"/>
</dbReference>
<proteinExistence type="predicted"/>
<dbReference type="AlphaFoldDB" id="A0A3M2J7Q4"/>